<comment type="caution">
    <text evidence="2">The sequence shown here is derived from an EMBL/GenBank/DDBJ whole genome shotgun (WGS) entry which is preliminary data.</text>
</comment>
<dbReference type="EMBL" id="SMAG01000002">
    <property type="protein sequence ID" value="TCS95941.1"/>
    <property type="molecule type" value="Genomic_DNA"/>
</dbReference>
<dbReference type="Pfam" id="PF00583">
    <property type="entry name" value="Acetyltransf_1"/>
    <property type="match status" value="1"/>
</dbReference>
<dbReference type="Gene3D" id="3.40.630.30">
    <property type="match status" value="1"/>
</dbReference>
<evidence type="ECO:0000313" key="2">
    <source>
        <dbReference type="EMBL" id="TCS95941.1"/>
    </source>
</evidence>
<dbReference type="RefSeq" id="WP_131923900.1">
    <property type="nucleotide sequence ID" value="NZ_SMAG01000002.1"/>
</dbReference>
<protein>
    <submittedName>
        <fullName evidence="2">Acetyltransferase (GNAT) family protein</fullName>
    </submittedName>
</protein>
<feature type="domain" description="N-acetyltransferase" evidence="1">
    <location>
        <begin position="3"/>
        <end position="203"/>
    </location>
</feature>
<evidence type="ECO:0000313" key="3">
    <source>
        <dbReference type="Proteomes" id="UP000294937"/>
    </source>
</evidence>
<dbReference type="InterPro" id="IPR016181">
    <property type="entry name" value="Acyl_CoA_acyltransferase"/>
</dbReference>
<keyword evidence="3" id="KW-1185">Reference proteome</keyword>
<organism evidence="2 3">
    <name type="scientific">Hazenella coriacea</name>
    <dbReference type="NCBI Taxonomy" id="1179467"/>
    <lineage>
        <taxon>Bacteria</taxon>
        <taxon>Bacillati</taxon>
        <taxon>Bacillota</taxon>
        <taxon>Bacilli</taxon>
        <taxon>Bacillales</taxon>
        <taxon>Thermoactinomycetaceae</taxon>
        <taxon>Hazenella</taxon>
    </lineage>
</organism>
<reference evidence="2 3" key="1">
    <citation type="submission" date="2019-03" db="EMBL/GenBank/DDBJ databases">
        <title>Genomic Encyclopedia of Type Strains, Phase IV (KMG-IV): sequencing the most valuable type-strain genomes for metagenomic binning, comparative biology and taxonomic classification.</title>
        <authorList>
            <person name="Goeker M."/>
        </authorList>
    </citation>
    <scope>NUCLEOTIDE SEQUENCE [LARGE SCALE GENOMIC DNA]</scope>
    <source>
        <strain evidence="2 3">DSM 45707</strain>
    </source>
</reference>
<sequence length="208" mass="23507">MSIRVRPYTVHDYDALLLIQREAFPPPFPEELLWSREQIEAHVDTFPAGAMIAEVDGIVAGSATSLIVQYTGEPHTWSEVADEGFIRRSHQTDGDSLYGIDLCVRPVFRGKGVAQALYQARKDLVKQLGLQRFMAGCRIPGYHHVAMERSVEEYIQEVTNGQRKDQVLSFMIRQGLQPLQVLAQYLDDEESCNYAVLVEWNNPNLKGG</sequence>
<dbReference type="AlphaFoldDB" id="A0A4R3L7L1"/>
<proteinExistence type="predicted"/>
<dbReference type="GO" id="GO:0016747">
    <property type="term" value="F:acyltransferase activity, transferring groups other than amino-acyl groups"/>
    <property type="evidence" value="ECO:0007669"/>
    <property type="project" value="InterPro"/>
</dbReference>
<accession>A0A4R3L7L1</accession>
<dbReference type="CDD" id="cd04301">
    <property type="entry name" value="NAT_SF"/>
    <property type="match status" value="1"/>
</dbReference>
<evidence type="ECO:0000259" key="1">
    <source>
        <dbReference type="PROSITE" id="PS51186"/>
    </source>
</evidence>
<dbReference type="InterPro" id="IPR000182">
    <property type="entry name" value="GNAT_dom"/>
</dbReference>
<name>A0A4R3L7L1_9BACL</name>
<dbReference type="SUPFAM" id="SSF55729">
    <property type="entry name" value="Acyl-CoA N-acyltransferases (Nat)"/>
    <property type="match status" value="1"/>
</dbReference>
<keyword evidence="2" id="KW-0808">Transferase</keyword>
<dbReference type="PROSITE" id="PS51186">
    <property type="entry name" value="GNAT"/>
    <property type="match status" value="1"/>
</dbReference>
<gene>
    <name evidence="2" type="ORF">EDD58_102525</name>
</gene>
<dbReference type="OrthoDB" id="9811121at2"/>
<dbReference type="Proteomes" id="UP000294937">
    <property type="component" value="Unassembled WGS sequence"/>
</dbReference>